<evidence type="ECO:0000256" key="4">
    <source>
        <dbReference type="ARBA" id="ARBA00022964"/>
    </source>
</evidence>
<protein>
    <recommendedName>
        <fullName evidence="8">Fe2OG dioxygenase domain-containing protein</fullName>
    </recommendedName>
</protein>
<proteinExistence type="predicted"/>
<keyword evidence="10" id="KW-1185">Reference proteome</keyword>
<evidence type="ECO:0000256" key="7">
    <source>
        <dbReference type="SAM" id="MobiDB-lite"/>
    </source>
</evidence>
<keyword evidence="3" id="KW-0847">Vitamin C</keyword>
<reference evidence="9 10" key="1">
    <citation type="submission" date="2019-11" db="EMBL/GenBank/DDBJ databases">
        <title>Draft genome of Amycolatopsis RM579.</title>
        <authorList>
            <person name="Duangmal K."/>
            <person name="Mingma R."/>
        </authorList>
    </citation>
    <scope>NUCLEOTIDE SEQUENCE [LARGE SCALE GENOMIC DNA]</scope>
    <source>
        <strain evidence="9 10">RM579</strain>
    </source>
</reference>
<organism evidence="9 10">
    <name type="scientific">Amycolatopsis pithecellobii</name>
    <dbReference type="NCBI Taxonomy" id="664692"/>
    <lineage>
        <taxon>Bacteria</taxon>
        <taxon>Bacillati</taxon>
        <taxon>Actinomycetota</taxon>
        <taxon>Actinomycetes</taxon>
        <taxon>Pseudonocardiales</taxon>
        <taxon>Pseudonocardiaceae</taxon>
        <taxon>Amycolatopsis</taxon>
    </lineage>
</organism>
<keyword evidence="2" id="KW-0479">Metal-binding</keyword>
<dbReference type="GO" id="GO:0051213">
    <property type="term" value="F:dioxygenase activity"/>
    <property type="evidence" value="ECO:0007669"/>
    <property type="project" value="UniProtKB-KW"/>
</dbReference>
<dbReference type="AlphaFoldDB" id="A0A6N7Z1B8"/>
<dbReference type="GO" id="GO:0016705">
    <property type="term" value="F:oxidoreductase activity, acting on paired donors, with incorporation or reduction of molecular oxygen"/>
    <property type="evidence" value="ECO:0007669"/>
    <property type="project" value="InterPro"/>
</dbReference>
<name>A0A6N7Z1B8_9PSEU</name>
<feature type="domain" description="Fe2OG dioxygenase" evidence="8">
    <location>
        <begin position="129"/>
        <end position="225"/>
    </location>
</feature>
<evidence type="ECO:0000256" key="1">
    <source>
        <dbReference type="ARBA" id="ARBA00001961"/>
    </source>
</evidence>
<evidence type="ECO:0000256" key="5">
    <source>
        <dbReference type="ARBA" id="ARBA00023002"/>
    </source>
</evidence>
<dbReference type="InterPro" id="IPR044862">
    <property type="entry name" value="Pro_4_hyd_alph_FE2OG_OXY"/>
</dbReference>
<sequence>MGAAPARPPRRRATGVPDIPGNRPHRHRRDRAARAPRPAGRRLTVFSRQPKEAAVQEPHKPWAVVPDVISDADQLIATYSSQLEDKTGQASAGETRIVDGKRIFDPGLERDLQRGFDEAAKVTGIEYTAIEGVTILRYPSGGEYSWHADNELVPGLGDTRKLSMVVALNTEFEGGGTEIMWPRPGFSEKISLPPGDALIFPSFLYHRGCVTTAGERWIIVAWAEGAPFR</sequence>
<evidence type="ECO:0000256" key="2">
    <source>
        <dbReference type="ARBA" id="ARBA00022723"/>
    </source>
</evidence>
<keyword evidence="5" id="KW-0560">Oxidoreductase</keyword>
<feature type="region of interest" description="Disordered" evidence="7">
    <location>
        <begin position="1"/>
        <end position="41"/>
    </location>
</feature>
<dbReference type="GO" id="GO:0005506">
    <property type="term" value="F:iron ion binding"/>
    <property type="evidence" value="ECO:0007669"/>
    <property type="project" value="InterPro"/>
</dbReference>
<keyword evidence="4" id="KW-0223">Dioxygenase</keyword>
<gene>
    <name evidence="9" type="ORF">GKO32_04865</name>
</gene>
<evidence type="ECO:0000259" key="8">
    <source>
        <dbReference type="PROSITE" id="PS51471"/>
    </source>
</evidence>
<dbReference type="GO" id="GO:0031418">
    <property type="term" value="F:L-ascorbic acid binding"/>
    <property type="evidence" value="ECO:0007669"/>
    <property type="project" value="UniProtKB-KW"/>
</dbReference>
<evidence type="ECO:0000313" key="10">
    <source>
        <dbReference type="Proteomes" id="UP000440096"/>
    </source>
</evidence>
<evidence type="ECO:0000256" key="3">
    <source>
        <dbReference type="ARBA" id="ARBA00022896"/>
    </source>
</evidence>
<comment type="caution">
    <text evidence="9">The sequence shown here is derived from an EMBL/GenBank/DDBJ whole genome shotgun (WGS) entry which is preliminary data.</text>
</comment>
<dbReference type="SUPFAM" id="SSF51197">
    <property type="entry name" value="Clavaminate synthase-like"/>
    <property type="match status" value="1"/>
</dbReference>
<evidence type="ECO:0000256" key="6">
    <source>
        <dbReference type="ARBA" id="ARBA00023004"/>
    </source>
</evidence>
<comment type="cofactor">
    <cofactor evidence="1">
        <name>L-ascorbate</name>
        <dbReference type="ChEBI" id="CHEBI:38290"/>
    </cofactor>
</comment>
<dbReference type="EMBL" id="WMBA01000005">
    <property type="protein sequence ID" value="MTD53314.1"/>
    <property type="molecule type" value="Genomic_DNA"/>
</dbReference>
<dbReference type="OrthoDB" id="2573519at2"/>
<dbReference type="InterPro" id="IPR006620">
    <property type="entry name" value="Pro_4_hyd_alph"/>
</dbReference>
<dbReference type="Proteomes" id="UP000440096">
    <property type="component" value="Unassembled WGS sequence"/>
</dbReference>
<dbReference type="Pfam" id="PF13640">
    <property type="entry name" value="2OG-FeII_Oxy_3"/>
    <property type="match status" value="1"/>
</dbReference>
<keyword evidence="6" id="KW-0408">Iron</keyword>
<dbReference type="Gene3D" id="2.60.120.620">
    <property type="entry name" value="q2cbj1_9rhob like domain"/>
    <property type="match status" value="1"/>
</dbReference>
<evidence type="ECO:0000313" key="9">
    <source>
        <dbReference type="EMBL" id="MTD53314.1"/>
    </source>
</evidence>
<dbReference type="InterPro" id="IPR005123">
    <property type="entry name" value="Oxoglu/Fe-dep_dioxygenase_dom"/>
</dbReference>
<dbReference type="PROSITE" id="PS51471">
    <property type="entry name" value="FE2OG_OXY"/>
    <property type="match status" value="1"/>
</dbReference>
<dbReference type="SMART" id="SM00702">
    <property type="entry name" value="P4Hc"/>
    <property type="match status" value="1"/>
</dbReference>
<accession>A0A6N7Z1B8</accession>